<dbReference type="Gene3D" id="2.60.120.260">
    <property type="entry name" value="Galactose-binding domain-like"/>
    <property type="match status" value="1"/>
</dbReference>
<proteinExistence type="inferred from homology"/>
<dbReference type="InterPro" id="IPR000383">
    <property type="entry name" value="Xaa-Pro-like_dom"/>
</dbReference>
<dbReference type="InterPro" id="IPR005674">
    <property type="entry name" value="CocE/Ser_esterase"/>
</dbReference>
<dbReference type="NCBIfam" id="TIGR00976">
    <property type="entry name" value="CocE_NonD"/>
    <property type="match status" value="1"/>
</dbReference>
<dbReference type="SUPFAM" id="SSF53474">
    <property type="entry name" value="alpha/beta-Hydrolases"/>
    <property type="match status" value="1"/>
</dbReference>
<dbReference type="Pfam" id="PF02129">
    <property type="entry name" value="Peptidase_S15"/>
    <property type="match status" value="1"/>
</dbReference>
<dbReference type="PANTHER" id="PTHR43056">
    <property type="entry name" value="PEPTIDASE S9 PROLYL OLIGOPEPTIDASE"/>
    <property type="match status" value="1"/>
</dbReference>
<dbReference type="AlphaFoldDB" id="A0A4Q9FQ48"/>
<accession>A0A4Q9FQ48</accession>
<dbReference type="Gene3D" id="3.40.50.1820">
    <property type="entry name" value="alpha/beta hydrolase"/>
    <property type="match status" value="2"/>
</dbReference>
<dbReference type="NCBIfam" id="NF003780">
    <property type="entry name" value="PRK05371.1-1"/>
    <property type="match status" value="1"/>
</dbReference>
<dbReference type="RefSeq" id="WP_130935726.1">
    <property type="nucleotide sequence ID" value="NZ_BMEE01000001.1"/>
</dbReference>
<dbReference type="SUPFAM" id="SSF49785">
    <property type="entry name" value="Galactose-binding domain-like"/>
    <property type="match status" value="1"/>
</dbReference>
<evidence type="ECO:0000256" key="5">
    <source>
        <dbReference type="ARBA" id="ARBA00022670"/>
    </source>
</evidence>
<evidence type="ECO:0000256" key="9">
    <source>
        <dbReference type="SAM" id="SignalP"/>
    </source>
</evidence>
<organism evidence="11 12">
    <name type="scientific">Hyunsoonleella pacifica</name>
    <dbReference type="NCBI Taxonomy" id="1080224"/>
    <lineage>
        <taxon>Bacteria</taxon>
        <taxon>Pseudomonadati</taxon>
        <taxon>Bacteroidota</taxon>
        <taxon>Flavobacteriia</taxon>
        <taxon>Flavobacteriales</taxon>
        <taxon>Flavobacteriaceae</taxon>
    </lineage>
</organism>
<dbReference type="InterPro" id="IPR050585">
    <property type="entry name" value="Xaa-Pro_dipeptidyl-ppase/CocE"/>
</dbReference>
<name>A0A4Q9FQ48_9FLAO</name>
<evidence type="ECO:0000256" key="4">
    <source>
        <dbReference type="ARBA" id="ARBA00022438"/>
    </source>
</evidence>
<dbReference type="InterPro" id="IPR013736">
    <property type="entry name" value="Xaa-Pro_dipept_C"/>
</dbReference>
<evidence type="ECO:0000256" key="7">
    <source>
        <dbReference type="ARBA" id="ARBA00022825"/>
    </source>
</evidence>
<comment type="similarity">
    <text evidence="2">Belongs to the peptidase S15 family.</text>
</comment>
<dbReference type="Proteomes" id="UP000292372">
    <property type="component" value="Unassembled WGS sequence"/>
</dbReference>
<gene>
    <name evidence="11" type="ORF">EYD46_03715</name>
</gene>
<dbReference type="InterPro" id="IPR008252">
    <property type="entry name" value="Pept_S15_Xpro"/>
</dbReference>
<dbReference type="EMBL" id="SIRS01000002">
    <property type="protein sequence ID" value="TBN17434.1"/>
    <property type="molecule type" value="Genomic_DNA"/>
</dbReference>
<dbReference type="GO" id="GO:0006508">
    <property type="term" value="P:proteolysis"/>
    <property type="evidence" value="ECO:0007669"/>
    <property type="project" value="UniProtKB-KW"/>
</dbReference>
<dbReference type="PANTHER" id="PTHR43056:SF10">
    <property type="entry name" value="COCE_NOND FAMILY, PUTATIVE (AFU_ORTHOLOGUE AFUA_7G00600)-RELATED"/>
    <property type="match status" value="1"/>
</dbReference>
<keyword evidence="6" id="KW-0378">Hydrolase</keyword>
<dbReference type="OrthoDB" id="319764at2"/>
<keyword evidence="12" id="KW-1185">Reference proteome</keyword>
<evidence type="ECO:0000313" key="11">
    <source>
        <dbReference type="EMBL" id="TBN17434.1"/>
    </source>
</evidence>
<evidence type="ECO:0000259" key="10">
    <source>
        <dbReference type="SMART" id="SM00939"/>
    </source>
</evidence>
<dbReference type="InterPro" id="IPR029058">
    <property type="entry name" value="AB_hydrolase_fold"/>
</dbReference>
<dbReference type="SMART" id="SM00939">
    <property type="entry name" value="PepX_C"/>
    <property type="match status" value="1"/>
</dbReference>
<evidence type="ECO:0000256" key="8">
    <source>
        <dbReference type="ARBA" id="ARBA00030045"/>
    </source>
</evidence>
<dbReference type="PRINTS" id="PR00923">
    <property type="entry name" value="LACTOPTASE"/>
</dbReference>
<evidence type="ECO:0000256" key="6">
    <source>
        <dbReference type="ARBA" id="ARBA00022801"/>
    </source>
</evidence>
<dbReference type="GO" id="GO:0008239">
    <property type="term" value="F:dipeptidyl-peptidase activity"/>
    <property type="evidence" value="ECO:0007669"/>
    <property type="project" value="UniProtKB-EC"/>
</dbReference>
<evidence type="ECO:0000256" key="3">
    <source>
        <dbReference type="ARBA" id="ARBA00012463"/>
    </source>
</evidence>
<feature type="signal peptide" evidence="9">
    <location>
        <begin position="1"/>
        <end position="22"/>
    </location>
</feature>
<dbReference type="GO" id="GO:0008236">
    <property type="term" value="F:serine-type peptidase activity"/>
    <property type="evidence" value="ECO:0007669"/>
    <property type="project" value="UniProtKB-KW"/>
</dbReference>
<sequence>MKHLSRYSFSVLAFVLAYTVIAQESKPVFKDGEAQIVEAFNTPEQWIRHDVFVETEFDSDGDGKLDRMHVDVTRPYQTDTEGLKLPVIYESSPYYAGVAPDVDGVFWDVKHELGEMGPERVHPEVTRLGKRPIISNSQIKTWVPRGYIVVHSSSPGTGLSQGSPTVGGDNESLAPKAVIDWLNGRAKGYTEPYGNEEVKAFWSTGKVGMTGTSYNGTIPLAAATTGVDGLEVIIPVAPNTSYYHYYRSNGLVRSPGGYLGEDIDVLYDYIHSGDETKRASNNKRVRDTEMKNGMDRITGDYNDFWAGRDYLNDMAPMKAAMLMSHGFNDWNVMPEHSYRIYKKAKEMGLETAIYYHQYGHGGPPPVSMMNAWFTHYLHGIDNNIENKPNKAFIVREDDNMKDPTSYPDYPNPKSKDVTLYLTSGAPKAGGLKLTTPKQQNTETLIDNYSFSGEALAKAELTQHRLLYVTPKLSKDIHISGVPKITVTLASSKPAANLSVWLVSLPWNEGRRAKITDNIITRGWADPQNYKSLTKSKPLKPGKFHTVSFDLQPDDQIIKAGQQIGLLIFSSDKAYTLHPEPGTELTVDLDKTKLTLPVVNGLETF</sequence>
<protein>
    <recommendedName>
        <fullName evidence="3">Xaa-Pro dipeptidyl-peptidase</fullName>
        <ecNumber evidence="3">3.4.14.11</ecNumber>
    </recommendedName>
    <alternativeName>
        <fullName evidence="8">X-prolyl-dipeptidyl aminopeptidase</fullName>
    </alternativeName>
</protein>
<dbReference type="GO" id="GO:0004177">
    <property type="term" value="F:aminopeptidase activity"/>
    <property type="evidence" value="ECO:0007669"/>
    <property type="project" value="UniProtKB-KW"/>
</dbReference>
<dbReference type="InterPro" id="IPR008979">
    <property type="entry name" value="Galactose-bd-like_sf"/>
</dbReference>
<keyword evidence="7" id="KW-0720">Serine protease</keyword>
<comment type="caution">
    <text evidence="11">The sequence shown here is derived from an EMBL/GenBank/DDBJ whole genome shotgun (WGS) entry which is preliminary data.</text>
</comment>
<keyword evidence="5" id="KW-0645">Protease</keyword>
<evidence type="ECO:0000256" key="1">
    <source>
        <dbReference type="ARBA" id="ARBA00000123"/>
    </source>
</evidence>
<feature type="domain" description="Xaa-Pro dipeptidyl-peptidase C-terminal" evidence="10">
    <location>
        <begin position="370"/>
        <end position="594"/>
    </location>
</feature>
<evidence type="ECO:0000256" key="2">
    <source>
        <dbReference type="ARBA" id="ARBA00010819"/>
    </source>
</evidence>
<dbReference type="Pfam" id="PF08530">
    <property type="entry name" value="PepX_C"/>
    <property type="match status" value="1"/>
</dbReference>
<feature type="chain" id="PRO_5020810397" description="Xaa-Pro dipeptidyl-peptidase" evidence="9">
    <location>
        <begin position="23"/>
        <end position="604"/>
    </location>
</feature>
<keyword evidence="4" id="KW-0031">Aminopeptidase</keyword>
<dbReference type="EC" id="3.4.14.11" evidence="3"/>
<reference evidence="11 12" key="1">
    <citation type="journal article" date="2015" name="Int. J. Syst. Evol. Microbiol.">
        <title>Hyunsoonleella pacifica sp. nov., isolated from seawater of South Pacific Gyre.</title>
        <authorList>
            <person name="Gao X."/>
            <person name="Zhang Z."/>
            <person name="Dai X."/>
            <person name="Zhang X.H."/>
        </authorList>
    </citation>
    <scope>NUCLEOTIDE SEQUENCE [LARGE SCALE GENOMIC DNA]</scope>
    <source>
        <strain evidence="11 12">SW033</strain>
    </source>
</reference>
<keyword evidence="9" id="KW-0732">Signal</keyword>
<comment type="catalytic activity">
    <reaction evidence="1">
        <text>Hydrolyzes Xaa-Pro-|- bonds to release unblocked, N-terminal dipeptides from substrates including Ala-Pro-|-p-nitroanilide and (sequentially) Tyr-Pro-|-Phe-Pro-|-Gly-Pro-|-Ile.</text>
        <dbReference type="EC" id="3.4.14.11"/>
    </reaction>
</comment>
<evidence type="ECO:0000313" key="12">
    <source>
        <dbReference type="Proteomes" id="UP000292372"/>
    </source>
</evidence>